<dbReference type="InterPro" id="IPR027267">
    <property type="entry name" value="AH/BAR_dom_sf"/>
</dbReference>
<dbReference type="GO" id="GO:0005543">
    <property type="term" value="F:phospholipid binding"/>
    <property type="evidence" value="ECO:0007669"/>
    <property type="project" value="TreeGrafter"/>
</dbReference>
<dbReference type="InterPro" id="IPR003005">
    <property type="entry name" value="Amphiphysin"/>
</dbReference>
<dbReference type="PROSITE" id="PS50002">
    <property type="entry name" value="SH3"/>
    <property type="match status" value="1"/>
</dbReference>
<dbReference type="SUPFAM" id="SSF103657">
    <property type="entry name" value="BAR/IMD domain-like"/>
    <property type="match status" value="1"/>
</dbReference>
<gene>
    <name evidence="11" type="primary">RvY_01174-1</name>
    <name evidence="11" type="synonym">RvY_01174.1</name>
    <name evidence="11" type="ORF">RvY_01174</name>
</gene>
<dbReference type="PANTHER" id="PTHR46514:SF3">
    <property type="entry name" value="AMPHIPHYSIN"/>
    <property type="match status" value="1"/>
</dbReference>
<dbReference type="PRINTS" id="PR01251">
    <property type="entry name" value="AMPHIPHYSIN"/>
</dbReference>
<dbReference type="Pfam" id="PF03114">
    <property type="entry name" value="BAR"/>
    <property type="match status" value="1"/>
</dbReference>
<keyword evidence="6" id="KW-0472">Membrane</keyword>
<dbReference type="InterPro" id="IPR001452">
    <property type="entry name" value="SH3_domain"/>
</dbReference>
<dbReference type="GO" id="GO:0005737">
    <property type="term" value="C:cytoplasm"/>
    <property type="evidence" value="ECO:0007669"/>
    <property type="project" value="UniProtKB-SubCell"/>
</dbReference>
<proteinExistence type="predicted"/>
<evidence type="ECO:0000256" key="1">
    <source>
        <dbReference type="ARBA" id="ARBA00004308"/>
    </source>
</evidence>
<evidence type="ECO:0000256" key="2">
    <source>
        <dbReference type="ARBA" id="ARBA00004496"/>
    </source>
</evidence>
<keyword evidence="4" id="KW-0963">Cytoplasm</keyword>
<evidence type="ECO:0000256" key="4">
    <source>
        <dbReference type="ARBA" id="ARBA00022490"/>
    </source>
</evidence>
<feature type="region of interest" description="Disordered" evidence="8">
    <location>
        <begin position="387"/>
        <end position="408"/>
    </location>
</feature>
<comment type="caution">
    <text evidence="11">The sequence shown here is derived from an EMBL/GenBank/DDBJ whole genome shotgun (WGS) entry which is preliminary data.</text>
</comment>
<feature type="compositionally biased region" description="Pro residues" evidence="8">
    <location>
        <begin position="330"/>
        <end position="345"/>
    </location>
</feature>
<dbReference type="EMBL" id="BDGG01000001">
    <property type="protein sequence ID" value="GAU88482.1"/>
    <property type="molecule type" value="Genomic_DNA"/>
</dbReference>
<dbReference type="Proteomes" id="UP000186922">
    <property type="component" value="Unassembled WGS sequence"/>
</dbReference>
<feature type="compositionally biased region" description="Basic and acidic residues" evidence="8">
    <location>
        <begin position="396"/>
        <end position="405"/>
    </location>
</feature>
<evidence type="ECO:0000313" key="11">
    <source>
        <dbReference type="EMBL" id="GAU88482.1"/>
    </source>
</evidence>
<dbReference type="PANTHER" id="PTHR46514">
    <property type="entry name" value="AMPHIPHYSIN"/>
    <property type="match status" value="1"/>
</dbReference>
<evidence type="ECO:0000259" key="9">
    <source>
        <dbReference type="PROSITE" id="PS50002"/>
    </source>
</evidence>
<dbReference type="SMART" id="SM00326">
    <property type="entry name" value="SH3"/>
    <property type="match status" value="1"/>
</dbReference>
<feature type="domain" description="BAR" evidence="10">
    <location>
        <begin position="26"/>
        <end position="245"/>
    </location>
</feature>
<evidence type="ECO:0000313" key="12">
    <source>
        <dbReference type="Proteomes" id="UP000186922"/>
    </source>
</evidence>
<dbReference type="SMART" id="SM00721">
    <property type="entry name" value="BAR"/>
    <property type="match status" value="1"/>
</dbReference>
<dbReference type="FunFam" id="1.20.1270.60:FF:000013">
    <property type="entry name" value="Amphiphysin isoform 2"/>
    <property type="match status" value="1"/>
</dbReference>
<accession>A0A1D1ULF9</accession>
<evidence type="ECO:0000256" key="5">
    <source>
        <dbReference type="ARBA" id="ARBA00023054"/>
    </source>
</evidence>
<dbReference type="GO" id="GO:0012505">
    <property type="term" value="C:endomembrane system"/>
    <property type="evidence" value="ECO:0007669"/>
    <property type="project" value="UniProtKB-SubCell"/>
</dbReference>
<evidence type="ECO:0000259" key="10">
    <source>
        <dbReference type="PROSITE" id="PS51021"/>
    </source>
</evidence>
<dbReference type="FunFam" id="2.30.30.40:FF:000172">
    <property type="entry name" value="Amphiphysin, isoform B"/>
    <property type="match status" value="1"/>
</dbReference>
<dbReference type="SUPFAM" id="SSF50044">
    <property type="entry name" value="SH3-domain"/>
    <property type="match status" value="1"/>
</dbReference>
<dbReference type="STRING" id="947166.A0A1D1ULF9"/>
<keyword evidence="12" id="KW-1185">Reference proteome</keyword>
<protein>
    <submittedName>
        <fullName evidence="11">Uncharacterized protein</fullName>
    </submittedName>
</protein>
<evidence type="ECO:0000256" key="3">
    <source>
        <dbReference type="ARBA" id="ARBA00022443"/>
    </source>
</evidence>
<dbReference type="Gene3D" id="2.30.30.40">
    <property type="entry name" value="SH3 Domains"/>
    <property type="match status" value="1"/>
</dbReference>
<evidence type="ECO:0000256" key="8">
    <source>
        <dbReference type="SAM" id="MobiDB-lite"/>
    </source>
</evidence>
<sequence length="515" mass="57681">MESRKGAGDFLVRSMKKHTVRTKERMLEKLGKSEKTQDELFNEYVNNIGKQQNNALRLQKELKNYLACVKAMELATKSLNDAVTECYESEWPGHSQLQNLKEDLQLLAGDRAKNLGEDLQNNMQLYLNQFEPAKAKISKRNRKLTDFDAARYNLQAQLNAAKRNDAKAAKAQDEHDAAQKLYESINDELHRELPALYDSRLGFYGNTLKTVWESEAAYHTDSGKCYERLAGFANDLAEQGRSSYKIAPSLTNIGRKPTISGPIHQDSITSQTQSITSPTAEFNRDITIKNHESPRTDTHVRVVSPTPGLPPYEAAAITPRNPVDSAPISEPVPLPALPSNPPPVPVERTSSARVYPQLSTVYPQLPTVVPQVPATVTSESTTKVVRLRRPSTPSSDEDHFADPEARSPVSDVKLESLRITHEGSDTEELAEAKMVKKDSKTELNGKRYKILYKVRATNPYSAEDNDELSFEANDIIWVVPYENPEEQDEGWLMGVKESDGRKGVFPANFTKQLPT</sequence>
<reference evidence="11 12" key="1">
    <citation type="journal article" date="2016" name="Nat. Commun.">
        <title>Extremotolerant tardigrade genome and improved radiotolerance of human cultured cells by tardigrade-unique protein.</title>
        <authorList>
            <person name="Hashimoto T."/>
            <person name="Horikawa D.D."/>
            <person name="Saito Y."/>
            <person name="Kuwahara H."/>
            <person name="Kozuka-Hata H."/>
            <person name="Shin-I T."/>
            <person name="Minakuchi Y."/>
            <person name="Ohishi K."/>
            <person name="Motoyama A."/>
            <person name="Aizu T."/>
            <person name="Enomoto A."/>
            <person name="Kondo K."/>
            <person name="Tanaka S."/>
            <person name="Hara Y."/>
            <person name="Koshikawa S."/>
            <person name="Sagara H."/>
            <person name="Miura T."/>
            <person name="Yokobori S."/>
            <person name="Miyagawa K."/>
            <person name="Suzuki Y."/>
            <person name="Kubo T."/>
            <person name="Oyama M."/>
            <person name="Kohara Y."/>
            <person name="Fujiyama A."/>
            <person name="Arakawa K."/>
            <person name="Katayama T."/>
            <person name="Toyoda A."/>
            <person name="Kunieda T."/>
        </authorList>
    </citation>
    <scope>NUCLEOTIDE SEQUENCE [LARGE SCALE GENOMIC DNA]</scope>
    <source>
        <strain evidence="11 12">YOKOZUNA-1</strain>
    </source>
</reference>
<dbReference type="InterPro" id="IPR004148">
    <property type="entry name" value="BAR_dom"/>
</dbReference>
<evidence type="ECO:0000256" key="6">
    <source>
        <dbReference type="ARBA" id="ARBA00023136"/>
    </source>
</evidence>
<organism evidence="11 12">
    <name type="scientific">Ramazzottius varieornatus</name>
    <name type="common">Water bear</name>
    <name type="synonym">Tardigrade</name>
    <dbReference type="NCBI Taxonomy" id="947166"/>
    <lineage>
        <taxon>Eukaryota</taxon>
        <taxon>Metazoa</taxon>
        <taxon>Ecdysozoa</taxon>
        <taxon>Tardigrada</taxon>
        <taxon>Eutardigrada</taxon>
        <taxon>Parachela</taxon>
        <taxon>Hypsibioidea</taxon>
        <taxon>Ramazzottiidae</taxon>
        <taxon>Ramazzottius</taxon>
    </lineage>
</organism>
<dbReference type="InterPro" id="IPR036028">
    <property type="entry name" value="SH3-like_dom_sf"/>
</dbReference>
<dbReference type="Gene3D" id="1.20.1270.60">
    <property type="entry name" value="Arfaptin homology (AH) domain/BAR domain"/>
    <property type="match status" value="1"/>
</dbReference>
<dbReference type="PROSITE" id="PS51021">
    <property type="entry name" value="BAR"/>
    <property type="match status" value="1"/>
</dbReference>
<keyword evidence="3 7" id="KW-0728">SH3 domain</keyword>
<dbReference type="GO" id="GO:0005886">
    <property type="term" value="C:plasma membrane"/>
    <property type="evidence" value="ECO:0007669"/>
    <property type="project" value="TreeGrafter"/>
</dbReference>
<name>A0A1D1ULF9_RAMVA</name>
<feature type="region of interest" description="Disordered" evidence="8">
    <location>
        <begin position="321"/>
        <end position="348"/>
    </location>
</feature>
<dbReference type="Pfam" id="PF14604">
    <property type="entry name" value="SH3_9"/>
    <property type="match status" value="1"/>
</dbReference>
<dbReference type="OrthoDB" id="446293at2759"/>
<evidence type="ECO:0000256" key="7">
    <source>
        <dbReference type="PROSITE-ProRule" id="PRU00192"/>
    </source>
</evidence>
<feature type="domain" description="SH3" evidence="9">
    <location>
        <begin position="449"/>
        <end position="515"/>
    </location>
</feature>
<dbReference type="AlphaFoldDB" id="A0A1D1ULF9"/>
<comment type="subcellular location">
    <subcellularLocation>
        <location evidence="2">Cytoplasm</location>
    </subcellularLocation>
    <subcellularLocation>
        <location evidence="1">Endomembrane system</location>
    </subcellularLocation>
</comment>
<keyword evidence="5" id="KW-0175">Coiled coil</keyword>
<dbReference type="CDD" id="cd11790">
    <property type="entry name" value="SH3_Amphiphysin"/>
    <property type="match status" value="1"/>
</dbReference>